<dbReference type="NCBIfam" id="NF003549">
    <property type="entry name" value="PRK05205.1-5"/>
    <property type="match status" value="1"/>
</dbReference>
<feature type="compositionally biased region" description="Basic residues" evidence="4">
    <location>
        <begin position="195"/>
        <end position="205"/>
    </location>
</feature>
<gene>
    <name evidence="6" type="primary">pyrR</name>
    <name evidence="6" type="ORF">ENO08_04895</name>
</gene>
<dbReference type="AlphaFoldDB" id="A0A7V2AV43"/>
<sequence length="205" mass="21955">IEGCRVPVGALDITMYRDDLQTIGHNPVVGKTEITGDITDRVVVLVDDVLFTGRTVRAALDELIDFGRPRAIQLAVLVDRGHREFPIRADFVGKNVPTSNKETVEVLLDETDGEEVVVLSDVIIEPEGAGEEIEDQPYVPEATAKRKAAKAKRGPSSARTKKKPKRTAKKTGGAKPAKKTPKKAGAKGGKAPGKGSRKMPGKGGR</sequence>
<evidence type="ECO:0000313" key="6">
    <source>
        <dbReference type="EMBL" id="HER43777.1"/>
    </source>
</evidence>
<feature type="region of interest" description="Disordered" evidence="4">
    <location>
        <begin position="129"/>
        <end position="205"/>
    </location>
</feature>
<dbReference type="Proteomes" id="UP000886069">
    <property type="component" value="Unassembled WGS sequence"/>
</dbReference>
<evidence type="ECO:0000256" key="4">
    <source>
        <dbReference type="SAM" id="MobiDB-lite"/>
    </source>
</evidence>
<dbReference type="InterPro" id="IPR029057">
    <property type="entry name" value="PRTase-like"/>
</dbReference>
<dbReference type="PANTHER" id="PTHR11608">
    <property type="entry name" value="BIFUNCTIONAL PROTEIN PYRR"/>
    <property type="match status" value="1"/>
</dbReference>
<feature type="compositionally biased region" description="Basic residues" evidence="4">
    <location>
        <begin position="176"/>
        <end position="185"/>
    </location>
</feature>
<name>A0A7V2AV43_UNCEI</name>
<keyword evidence="6" id="KW-0808">Transferase</keyword>
<feature type="compositionally biased region" description="Basic residues" evidence="4">
    <location>
        <begin position="145"/>
        <end position="169"/>
    </location>
</feature>
<dbReference type="SUPFAM" id="SSF53271">
    <property type="entry name" value="PRTase-like"/>
    <property type="match status" value="1"/>
</dbReference>
<dbReference type="PANTHER" id="PTHR11608:SF0">
    <property type="entry name" value="BIFUNCTIONAL PROTEIN PYRR"/>
    <property type="match status" value="1"/>
</dbReference>
<accession>A0A7V2AV43</accession>
<evidence type="ECO:0000256" key="3">
    <source>
        <dbReference type="ARBA" id="ARBA00023163"/>
    </source>
</evidence>
<evidence type="ECO:0000256" key="1">
    <source>
        <dbReference type="ARBA" id="ARBA00005565"/>
    </source>
</evidence>
<organism evidence="6">
    <name type="scientific">Eiseniibacteriota bacterium</name>
    <dbReference type="NCBI Taxonomy" id="2212470"/>
    <lineage>
        <taxon>Bacteria</taxon>
        <taxon>Candidatus Eiseniibacteriota</taxon>
    </lineage>
</organism>
<dbReference type="InterPro" id="IPR050137">
    <property type="entry name" value="PyrR_bifunctional"/>
</dbReference>
<dbReference type="FunFam" id="3.40.50.2020:FF:000020">
    <property type="entry name" value="Bifunctional protein PyrR"/>
    <property type="match status" value="1"/>
</dbReference>
<keyword evidence="2" id="KW-0805">Transcription regulation</keyword>
<dbReference type="Pfam" id="PF00156">
    <property type="entry name" value="Pribosyltran"/>
    <property type="match status" value="1"/>
</dbReference>
<keyword evidence="6" id="KW-0328">Glycosyltransferase</keyword>
<dbReference type="GO" id="GO:0004845">
    <property type="term" value="F:uracil phosphoribosyltransferase activity"/>
    <property type="evidence" value="ECO:0007669"/>
    <property type="project" value="UniProtKB-EC"/>
</dbReference>
<evidence type="ECO:0000259" key="5">
    <source>
        <dbReference type="Pfam" id="PF00156"/>
    </source>
</evidence>
<dbReference type="EMBL" id="DSEC01000343">
    <property type="protein sequence ID" value="HER43777.1"/>
    <property type="molecule type" value="Genomic_DNA"/>
</dbReference>
<dbReference type="EC" id="2.4.2.9" evidence="6"/>
<feature type="non-terminal residue" evidence="6">
    <location>
        <position position="1"/>
    </location>
</feature>
<evidence type="ECO:0000256" key="2">
    <source>
        <dbReference type="ARBA" id="ARBA00023015"/>
    </source>
</evidence>
<feature type="domain" description="Phosphoribosyltransferase" evidence="5">
    <location>
        <begin position="6"/>
        <end position="105"/>
    </location>
</feature>
<keyword evidence="3" id="KW-0804">Transcription</keyword>
<dbReference type="InterPro" id="IPR000836">
    <property type="entry name" value="PRTase_dom"/>
</dbReference>
<protein>
    <submittedName>
        <fullName evidence="6">Bifunctional pyr operon transcriptional regulator/uracil phosphoribosyltransferase PyrR</fullName>
        <ecNumber evidence="6">2.4.2.9</ecNumber>
    </submittedName>
</protein>
<comment type="similarity">
    <text evidence="1">Belongs to the purine/pyrimidine phosphoribosyltransferase family. PyrR subfamily.</text>
</comment>
<reference evidence="6" key="1">
    <citation type="journal article" date="2020" name="mSystems">
        <title>Genome- and Community-Level Interaction Insights into Carbon Utilization and Element Cycling Functions of Hydrothermarchaeota in Hydrothermal Sediment.</title>
        <authorList>
            <person name="Zhou Z."/>
            <person name="Liu Y."/>
            <person name="Xu W."/>
            <person name="Pan J."/>
            <person name="Luo Z.H."/>
            <person name="Li M."/>
        </authorList>
    </citation>
    <scope>NUCLEOTIDE SEQUENCE [LARGE SCALE GENOMIC DNA]</scope>
    <source>
        <strain evidence="6">SpSt-1233</strain>
    </source>
</reference>
<comment type="caution">
    <text evidence="6">The sequence shown here is derived from an EMBL/GenBank/DDBJ whole genome shotgun (WGS) entry which is preliminary data.</text>
</comment>
<dbReference type="Gene3D" id="3.40.50.2020">
    <property type="match status" value="1"/>
</dbReference>
<proteinExistence type="inferred from homology"/>